<dbReference type="PANTHER" id="PTHR13337">
    <property type="entry name" value="SUCCINATE DEHYDROGENASE"/>
    <property type="match status" value="1"/>
</dbReference>
<evidence type="ECO:0000256" key="1">
    <source>
        <dbReference type="ARBA" id="ARBA00004448"/>
    </source>
</evidence>
<gene>
    <name evidence="13" type="ORF">GYMLUDRAFT_42916</name>
</gene>
<keyword evidence="4" id="KW-0812">Transmembrane</keyword>
<keyword evidence="8 12" id="KW-0496">Mitochondrion</keyword>
<dbReference type="InterPro" id="IPR034804">
    <property type="entry name" value="SQR/QFR_C/D"/>
</dbReference>
<evidence type="ECO:0000256" key="6">
    <source>
        <dbReference type="ARBA" id="ARBA00022946"/>
    </source>
</evidence>
<dbReference type="Proteomes" id="UP000053593">
    <property type="component" value="Unassembled WGS sequence"/>
</dbReference>
<evidence type="ECO:0000256" key="8">
    <source>
        <dbReference type="ARBA" id="ARBA00023128"/>
    </source>
</evidence>
<dbReference type="AlphaFoldDB" id="A0A0D0CQK8"/>
<sequence length="155" mass="17316">MSSSLILHSMLPKALVQRSVLRSAARARHASNHLTYLYTHPRDYPYHSKTKASYHWVFERLLSAALVPMTVAGFATNGTNYPILDGILGLCLVIHSHFGLDSVVVDYLHARKWPILGPVTKWTLRTATVATMIGVYQFNTNDIGLAELIARVWTA</sequence>
<dbReference type="HOGENOM" id="CLU_096618_0_2_1"/>
<feature type="binding site" description="axial binding residue" evidence="11">
    <location>
        <position position="95"/>
    </location>
    <ligand>
        <name>heme b</name>
        <dbReference type="ChEBI" id="CHEBI:60344"/>
        <note>ligand shared with SDHC</note>
    </ligand>
    <ligandPart>
        <name>Fe</name>
        <dbReference type="ChEBI" id="CHEBI:18248"/>
    </ligandPart>
</feature>
<dbReference type="GO" id="GO:0006121">
    <property type="term" value="P:mitochondrial electron transport, succinate to ubiquinone"/>
    <property type="evidence" value="ECO:0007669"/>
    <property type="project" value="TreeGrafter"/>
</dbReference>
<dbReference type="GO" id="GO:0006099">
    <property type="term" value="P:tricarboxylic acid cycle"/>
    <property type="evidence" value="ECO:0007669"/>
    <property type="project" value="TreeGrafter"/>
</dbReference>
<dbReference type="GO" id="GO:0048039">
    <property type="term" value="F:ubiquinone binding"/>
    <property type="evidence" value="ECO:0007669"/>
    <property type="project" value="TreeGrafter"/>
</dbReference>
<reference evidence="13 14" key="1">
    <citation type="submission" date="2014-04" db="EMBL/GenBank/DDBJ databases">
        <title>Evolutionary Origins and Diversification of the Mycorrhizal Mutualists.</title>
        <authorList>
            <consortium name="DOE Joint Genome Institute"/>
            <consortium name="Mycorrhizal Genomics Consortium"/>
            <person name="Kohler A."/>
            <person name="Kuo A."/>
            <person name="Nagy L.G."/>
            <person name="Floudas D."/>
            <person name="Copeland A."/>
            <person name="Barry K.W."/>
            <person name="Cichocki N."/>
            <person name="Veneault-Fourrey C."/>
            <person name="LaButti K."/>
            <person name="Lindquist E.A."/>
            <person name="Lipzen A."/>
            <person name="Lundell T."/>
            <person name="Morin E."/>
            <person name="Murat C."/>
            <person name="Riley R."/>
            <person name="Ohm R."/>
            <person name="Sun H."/>
            <person name="Tunlid A."/>
            <person name="Henrissat B."/>
            <person name="Grigoriev I.V."/>
            <person name="Hibbett D.S."/>
            <person name="Martin F."/>
        </authorList>
    </citation>
    <scope>NUCLEOTIDE SEQUENCE [LARGE SCALE GENOMIC DNA]</scope>
    <source>
        <strain evidence="13 14">FD-317 M1</strain>
    </source>
</reference>
<protein>
    <recommendedName>
        <fullName evidence="12">Succinate dehydrogenase [ubiquinone] cytochrome b small subunit</fullName>
    </recommendedName>
</protein>
<keyword evidence="7" id="KW-1133">Transmembrane helix</keyword>
<feature type="binding site" evidence="10">
    <location>
        <position position="107"/>
    </location>
    <ligand>
        <name>a ubiquinone</name>
        <dbReference type="ChEBI" id="CHEBI:16389"/>
        <note>ligand shared with IP/SDHB</note>
    </ligand>
</feature>
<keyword evidence="14" id="KW-1185">Reference proteome</keyword>
<dbReference type="GO" id="GO:0020037">
    <property type="term" value="F:heme binding"/>
    <property type="evidence" value="ECO:0007669"/>
    <property type="project" value="TreeGrafter"/>
</dbReference>
<dbReference type="InterPro" id="IPR007992">
    <property type="entry name" value="CybS"/>
</dbReference>
<name>A0A0D0CQK8_9AGAR</name>
<dbReference type="Gene3D" id="1.20.1300.10">
    <property type="entry name" value="Fumarate reductase/succinate dehydrogenase, transmembrane subunit"/>
    <property type="match status" value="1"/>
</dbReference>
<evidence type="ECO:0000313" key="13">
    <source>
        <dbReference type="EMBL" id="KIK61332.1"/>
    </source>
</evidence>
<keyword evidence="11" id="KW-0479">Metal-binding</keyword>
<dbReference type="CDD" id="cd03496">
    <property type="entry name" value="SQR_TypeC_CybS"/>
    <property type="match status" value="1"/>
</dbReference>
<keyword evidence="3" id="KW-0813">Transport</keyword>
<dbReference type="GO" id="GO:0046872">
    <property type="term" value="F:metal ion binding"/>
    <property type="evidence" value="ECO:0007669"/>
    <property type="project" value="UniProtKB-KW"/>
</dbReference>
<accession>A0A0D0CQK8</accession>
<evidence type="ECO:0000256" key="3">
    <source>
        <dbReference type="ARBA" id="ARBA00022448"/>
    </source>
</evidence>
<dbReference type="Pfam" id="PF05328">
    <property type="entry name" value="CybS"/>
    <property type="match status" value="1"/>
</dbReference>
<organism evidence="13 14">
    <name type="scientific">Collybiopsis luxurians FD-317 M1</name>
    <dbReference type="NCBI Taxonomy" id="944289"/>
    <lineage>
        <taxon>Eukaryota</taxon>
        <taxon>Fungi</taxon>
        <taxon>Dikarya</taxon>
        <taxon>Basidiomycota</taxon>
        <taxon>Agaricomycotina</taxon>
        <taxon>Agaricomycetes</taxon>
        <taxon>Agaricomycetidae</taxon>
        <taxon>Agaricales</taxon>
        <taxon>Marasmiineae</taxon>
        <taxon>Omphalotaceae</taxon>
        <taxon>Collybiopsis</taxon>
        <taxon>Collybiopsis luxurians</taxon>
    </lineage>
</organism>
<dbReference type="EMBL" id="KN834771">
    <property type="protein sequence ID" value="KIK61332.1"/>
    <property type="molecule type" value="Genomic_DNA"/>
</dbReference>
<keyword evidence="5 12" id="KW-0999">Mitochondrion inner membrane</keyword>
<evidence type="ECO:0000256" key="9">
    <source>
        <dbReference type="ARBA" id="ARBA00023136"/>
    </source>
</evidence>
<dbReference type="GO" id="GO:0005743">
    <property type="term" value="C:mitochondrial inner membrane"/>
    <property type="evidence" value="ECO:0007669"/>
    <property type="project" value="UniProtKB-SubCell"/>
</dbReference>
<keyword evidence="9 12" id="KW-0472">Membrane</keyword>
<evidence type="ECO:0000256" key="12">
    <source>
        <dbReference type="RuleBase" id="RU364031"/>
    </source>
</evidence>
<evidence type="ECO:0000256" key="2">
    <source>
        <dbReference type="ARBA" id="ARBA00007294"/>
    </source>
</evidence>
<evidence type="ECO:0000256" key="11">
    <source>
        <dbReference type="PIRSR" id="PIRSR607992-2"/>
    </source>
</evidence>
<evidence type="ECO:0000256" key="5">
    <source>
        <dbReference type="ARBA" id="ARBA00022792"/>
    </source>
</evidence>
<evidence type="ECO:0000256" key="7">
    <source>
        <dbReference type="ARBA" id="ARBA00022989"/>
    </source>
</evidence>
<comment type="similarity">
    <text evidence="2 12">Belongs to the CybS family.</text>
</comment>
<evidence type="ECO:0000256" key="4">
    <source>
        <dbReference type="ARBA" id="ARBA00022692"/>
    </source>
</evidence>
<dbReference type="SUPFAM" id="SSF81343">
    <property type="entry name" value="Fumarate reductase respiratory complex transmembrane subunits"/>
    <property type="match status" value="1"/>
</dbReference>
<keyword evidence="11" id="KW-0408">Iron</keyword>
<evidence type="ECO:0000313" key="14">
    <source>
        <dbReference type="Proteomes" id="UP000053593"/>
    </source>
</evidence>
<proteinExistence type="inferred from homology"/>
<dbReference type="OrthoDB" id="18577at2759"/>
<comment type="subcellular location">
    <subcellularLocation>
        <location evidence="1 12">Mitochondrion inner membrane</location>
        <topology evidence="1 12">Multi-pass membrane protein</topology>
    </subcellularLocation>
</comment>
<keyword evidence="6 12" id="KW-0809">Transit peptide</keyword>
<dbReference type="PANTHER" id="PTHR13337:SF2">
    <property type="entry name" value="SUCCINATE DEHYDROGENASE [UBIQUINONE] CYTOCHROME B SMALL SUBUNIT, MITOCHONDRIAL"/>
    <property type="match status" value="1"/>
</dbReference>
<evidence type="ECO:0000256" key="10">
    <source>
        <dbReference type="PIRSR" id="PIRSR607992-1"/>
    </source>
</evidence>